<keyword evidence="2" id="KW-0732">Signal</keyword>
<dbReference type="InterPro" id="IPR016186">
    <property type="entry name" value="C-type_lectin-like/link_sf"/>
</dbReference>
<dbReference type="PROSITE" id="PS50041">
    <property type="entry name" value="C_TYPE_LECTIN_2"/>
    <property type="match status" value="1"/>
</dbReference>
<keyword evidence="1" id="KW-1015">Disulfide bond</keyword>
<dbReference type="InterPro" id="IPR002353">
    <property type="entry name" value="AntifreezeII"/>
</dbReference>
<proteinExistence type="predicted"/>
<dbReference type="InterPro" id="IPR050111">
    <property type="entry name" value="C-type_lectin/snaclec_domain"/>
</dbReference>
<evidence type="ECO:0000313" key="4">
    <source>
        <dbReference type="EMBL" id="KAA0715643.1"/>
    </source>
</evidence>
<feature type="signal peptide" evidence="2">
    <location>
        <begin position="1"/>
        <end position="21"/>
    </location>
</feature>
<evidence type="ECO:0000259" key="3">
    <source>
        <dbReference type="PROSITE" id="PS50041"/>
    </source>
</evidence>
<dbReference type="SUPFAM" id="SSF56436">
    <property type="entry name" value="C-type lectin-like"/>
    <property type="match status" value="1"/>
</dbReference>
<comment type="caution">
    <text evidence="4">The sequence shown here is derived from an EMBL/GenBank/DDBJ whole genome shotgun (WGS) entry which is preliminary data.</text>
</comment>
<accession>A0A5A9P100</accession>
<dbReference type="InterPro" id="IPR016187">
    <property type="entry name" value="CTDL_fold"/>
</dbReference>
<evidence type="ECO:0000256" key="2">
    <source>
        <dbReference type="SAM" id="SignalP"/>
    </source>
</evidence>
<dbReference type="AlphaFoldDB" id="A0A5A9P100"/>
<reference evidence="4 5" key="1">
    <citation type="journal article" date="2019" name="Mol. Ecol. Resour.">
        <title>Chromosome-level genome assembly of Triplophysa tibetana, a fish adapted to the harsh high-altitude environment of the Tibetan Plateau.</title>
        <authorList>
            <person name="Yang X."/>
            <person name="Liu H."/>
            <person name="Ma Z."/>
            <person name="Zou Y."/>
            <person name="Zou M."/>
            <person name="Mao Y."/>
            <person name="Li X."/>
            <person name="Wang H."/>
            <person name="Chen T."/>
            <person name="Wang W."/>
            <person name="Yang R."/>
        </authorList>
    </citation>
    <scope>NUCLEOTIDE SEQUENCE [LARGE SCALE GENOMIC DNA]</scope>
    <source>
        <strain evidence="4">TTIB1903HZAU</strain>
        <tissue evidence="4">Muscle</tissue>
    </source>
</reference>
<dbReference type="Pfam" id="PF00059">
    <property type="entry name" value="Lectin_C"/>
    <property type="match status" value="1"/>
</dbReference>
<dbReference type="InterPro" id="IPR001304">
    <property type="entry name" value="C-type_lectin-like"/>
</dbReference>
<keyword evidence="5" id="KW-1185">Reference proteome</keyword>
<dbReference type="EMBL" id="SOYY01000010">
    <property type="protein sequence ID" value="KAA0715643.1"/>
    <property type="molecule type" value="Genomic_DNA"/>
</dbReference>
<dbReference type="PRINTS" id="PR00356">
    <property type="entry name" value="ANTIFREEZEII"/>
</dbReference>
<dbReference type="Gene3D" id="3.10.100.10">
    <property type="entry name" value="Mannose-Binding Protein A, subunit A"/>
    <property type="match status" value="1"/>
</dbReference>
<feature type="chain" id="PRO_5022713543" evidence="2">
    <location>
        <begin position="22"/>
        <end position="179"/>
    </location>
</feature>
<evidence type="ECO:0000313" key="5">
    <source>
        <dbReference type="Proteomes" id="UP000324632"/>
    </source>
</evidence>
<gene>
    <name evidence="4" type="ORF">E1301_Tti008482</name>
</gene>
<dbReference type="PANTHER" id="PTHR22803">
    <property type="entry name" value="MANNOSE, PHOSPHOLIPASE, LECTIN RECEPTOR RELATED"/>
    <property type="match status" value="1"/>
</dbReference>
<feature type="domain" description="C-type lectin" evidence="3">
    <location>
        <begin position="59"/>
        <end position="174"/>
    </location>
</feature>
<evidence type="ECO:0000256" key="1">
    <source>
        <dbReference type="ARBA" id="ARBA00023157"/>
    </source>
</evidence>
<dbReference type="SMART" id="SM00034">
    <property type="entry name" value="CLECT"/>
    <property type="match status" value="1"/>
</dbReference>
<protein>
    <submittedName>
        <fullName evidence="4">Early activation antigen CD69</fullName>
    </submittedName>
</protein>
<organism evidence="4 5">
    <name type="scientific">Triplophysa tibetana</name>
    <dbReference type="NCBI Taxonomy" id="1572043"/>
    <lineage>
        <taxon>Eukaryota</taxon>
        <taxon>Metazoa</taxon>
        <taxon>Chordata</taxon>
        <taxon>Craniata</taxon>
        <taxon>Vertebrata</taxon>
        <taxon>Euteleostomi</taxon>
        <taxon>Actinopterygii</taxon>
        <taxon>Neopterygii</taxon>
        <taxon>Teleostei</taxon>
        <taxon>Ostariophysi</taxon>
        <taxon>Cypriniformes</taxon>
        <taxon>Nemacheilidae</taxon>
        <taxon>Triplophysa</taxon>
    </lineage>
</organism>
<dbReference type="InterPro" id="IPR018378">
    <property type="entry name" value="C-type_lectin_CS"/>
</dbReference>
<dbReference type="PROSITE" id="PS00615">
    <property type="entry name" value="C_TYPE_LECTIN_1"/>
    <property type="match status" value="1"/>
</dbReference>
<dbReference type="Proteomes" id="UP000324632">
    <property type="component" value="Chromosome 10"/>
</dbReference>
<dbReference type="CDD" id="cd00037">
    <property type="entry name" value="CLECT"/>
    <property type="match status" value="1"/>
</dbReference>
<name>A0A5A9P100_9TELE</name>
<sequence>MAVIRGLVLLFLVFSLEYAAAKVMCNPPWTRGGPFPTTHPQTRKITTPAKTCTFGWNRFGAKCYRFFPQAVNWAIAEKTCENNGATLASVRSKVQNDFLLSLLPGSTQAWIGGHDGEVDGQWLWVTGYPFGYTNWCPKEPNNAGRPENCLEINWTQNRCWNDAPCSATIGFICSKRRRS</sequence>